<proteinExistence type="predicted"/>
<dbReference type="Proteomes" id="UP001356427">
    <property type="component" value="Unassembled WGS sequence"/>
</dbReference>
<gene>
    <name evidence="1" type="ORF">J4Q44_G00367960</name>
</gene>
<keyword evidence="2" id="KW-1185">Reference proteome</keyword>
<evidence type="ECO:0000313" key="1">
    <source>
        <dbReference type="EMBL" id="KAK6293295.1"/>
    </source>
</evidence>
<reference evidence="1 2" key="1">
    <citation type="submission" date="2021-04" db="EMBL/GenBank/DDBJ databases">
        <authorList>
            <person name="De Guttry C."/>
            <person name="Zahm M."/>
            <person name="Klopp C."/>
            <person name="Cabau C."/>
            <person name="Louis A."/>
            <person name="Berthelot C."/>
            <person name="Parey E."/>
            <person name="Roest Crollius H."/>
            <person name="Montfort J."/>
            <person name="Robinson-Rechavi M."/>
            <person name="Bucao C."/>
            <person name="Bouchez O."/>
            <person name="Gislard M."/>
            <person name="Lluch J."/>
            <person name="Milhes M."/>
            <person name="Lampietro C."/>
            <person name="Lopez Roques C."/>
            <person name="Donnadieu C."/>
            <person name="Braasch I."/>
            <person name="Desvignes T."/>
            <person name="Postlethwait J."/>
            <person name="Bobe J."/>
            <person name="Wedekind C."/>
            <person name="Guiguen Y."/>
        </authorList>
    </citation>
    <scope>NUCLEOTIDE SEQUENCE [LARGE SCALE GENOMIC DNA]</scope>
    <source>
        <strain evidence="1">Cs_M1</strain>
        <tissue evidence="1">Blood</tissue>
    </source>
</reference>
<dbReference type="AlphaFoldDB" id="A0AAN8KQ59"/>
<evidence type="ECO:0000313" key="2">
    <source>
        <dbReference type="Proteomes" id="UP001356427"/>
    </source>
</evidence>
<protein>
    <submittedName>
        <fullName evidence="1">Uncharacterized protein</fullName>
    </submittedName>
</protein>
<comment type="caution">
    <text evidence="1">The sequence shown here is derived from an EMBL/GenBank/DDBJ whole genome shotgun (WGS) entry which is preliminary data.</text>
</comment>
<accession>A0AAN8KQ59</accession>
<name>A0AAN8KQ59_9TELE</name>
<organism evidence="1 2">
    <name type="scientific">Coregonus suidteri</name>
    <dbReference type="NCBI Taxonomy" id="861788"/>
    <lineage>
        <taxon>Eukaryota</taxon>
        <taxon>Metazoa</taxon>
        <taxon>Chordata</taxon>
        <taxon>Craniata</taxon>
        <taxon>Vertebrata</taxon>
        <taxon>Euteleostomi</taxon>
        <taxon>Actinopterygii</taxon>
        <taxon>Neopterygii</taxon>
        <taxon>Teleostei</taxon>
        <taxon>Protacanthopterygii</taxon>
        <taxon>Salmoniformes</taxon>
        <taxon>Salmonidae</taxon>
        <taxon>Coregoninae</taxon>
        <taxon>Coregonus</taxon>
    </lineage>
</organism>
<dbReference type="EMBL" id="JAGTTL010000037">
    <property type="protein sequence ID" value="KAK6293295.1"/>
    <property type="molecule type" value="Genomic_DNA"/>
</dbReference>
<sequence length="92" mass="10421">MGQWVFQHDNEHKTHVLNLRSGCHSPYLSDVRLLPSYGTNRQVFAFRLPPAHLIAKVLQKAPLRPHVLSCLPVSVRALLSSSLHNELSDFVK</sequence>